<dbReference type="EMBL" id="NMPM01000059">
    <property type="protein sequence ID" value="PAV25506.1"/>
    <property type="molecule type" value="Genomic_DNA"/>
</dbReference>
<protein>
    <submittedName>
        <fullName evidence="1">Uncharacterized protein</fullName>
    </submittedName>
</protein>
<accession>A0A2A2I2G8</accession>
<proteinExistence type="predicted"/>
<keyword evidence="2" id="KW-1185">Reference proteome</keyword>
<comment type="caution">
    <text evidence="1">The sequence shown here is derived from an EMBL/GenBank/DDBJ whole genome shotgun (WGS) entry which is preliminary data.</text>
</comment>
<name>A0A2A2I2G8_9GAMM</name>
<gene>
    <name evidence="1" type="ORF">CF392_10750</name>
</gene>
<organism evidence="1 2">
    <name type="scientific">Tamilnaduibacter salinus</name>
    <dbReference type="NCBI Taxonomy" id="1484056"/>
    <lineage>
        <taxon>Bacteria</taxon>
        <taxon>Pseudomonadati</taxon>
        <taxon>Pseudomonadota</taxon>
        <taxon>Gammaproteobacteria</taxon>
        <taxon>Pseudomonadales</taxon>
        <taxon>Marinobacteraceae</taxon>
        <taxon>Tamilnaduibacter</taxon>
    </lineage>
</organism>
<reference evidence="1 2" key="1">
    <citation type="submission" date="2017-07" db="EMBL/GenBank/DDBJ databases">
        <title>Tamlnaduibacter salinus (Mi-7) genome sequencing.</title>
        <authorList>
            <person name="Verma A."/>
            <person name="Krishnamurthi S."/>
        </authorList>
    </citation>
    <scope>NUCLEOTIDE SEQUENCE [LARGE SCALE GENOMIC DNA]</scope>
    <source>
        <strain evidence="1 2">Mi-7</strain>
    </source>
</reference>
<sequence length="80" mass="8754">MYDEIIETATGLASRFTLDRSVLPSSVEVDVNGQSVPRDPSRQNGFDVILLEDGARIAFYGDALPENGDAITVTYDYVPE</sequence>
<evidence type="ECO:0000313" key="1">
    <source>
        <dbReference type="EMBL" id="PAV25506.1"/>
    </source>
</evidence>
<dbReference type="Proteomes" id="UP000218332">
    <property type="component" value="Unassembled WGS sequence"/>
</dbReference>
<evidence type="ECO:0000313" key="2">
    <source>
        <dbReference type="Proteomes" id="UP000218332"/>
    </source>
</evidence>
<dbReference type="AlphaFoldDB" id="A0A2A2I2G8"/>